<evidence type="ECO:0000313" key="1">
    <source>
        <dbReference type="EMBL" id="GBG23182.1"/>
    </source>
</evidence>
<comment type="caution">
    <text evidence="1">The sequence shown here is derived from an EMBL/GenBank/DDBJ whole genome shotgun (WGS) entry which is preliminary data.</text>
</comment>
<name>A0A2R5FWP5_NOSCO</name>
<dbReference type="OrthoDB" id="581696at2"/>
<reference evidence="1 2" key="1">
    <citation type="submission" date="2017-06" db="EMBL/GenBank/DDBJ databases">
        <title>Genome sequencing of cyanobaciteial culture collection at National Institute for Environmental Studies (NIES).</title>
        <authorList>
            <person name="Hirose Y."/>
            <person name="Shimura Y."/>
            <person name="Fujisawa T."/>
            <person name="Nakamura Y."/>
            <person name="Kawachi M."/>
        </authorList>
    </citation>
    <scope>NUCLEOTIDE SEQUENCE [LARGE SCALE GENOMIC DNA]</scope>
    <source>
        <strain evidence="1 2">NIES-4072</strain>
    </source>
</reference>
<sequence length="95" mass="10830">MLALNIDTTCSFLFIIEISCSVPQRLNYQLRRNCELRIANCELEMTYGVGNTQNTLPTNYDVYRQVVKAYPQRTPLELTLGVNDNSVEKAEPVSK</sequence>
<organism evidence="1 2">
    <name type="scientific">Nostoc commune NIES-4072</name>
    <dbReference type="NCBI Taxonomy" id="2005467"/>
    <lineage>
        <taxon>Bacteria</taxon>
        <taxon>Bacillati</taxon>
        <taxon>Cyanobacteriota</taxon>
        <taxon>Cyanophyceae</taxon>
        <taxon>Nostocales</taxon>
        <taxon>Nostocaceae</taxon>
        <taxon>Nostoc</taxon>
    </lineage>
</organism>
<keyword evidence="2" id="KW-1185">Reference proteome</keyword>
<proteinExistence type="predicted"/>
<gene>
    <name evidence="1" type="ORF">NIES4072_68940</name>
</gene>
<evidence type="ECO:0000313" key="2">
    <source>
        <dbReference type="Proteomes" id="UP000245124"/>
    </source>
</evidence>
<accession>A0A2R5FWP5</accession>
<dbReference type="EMBL" id="BDUD01000002">
    <property type="protein sequence ID" value="GBG23182.1"/>
    <property type="molecule type" value="Genomic_DNA"/>
</dbReference>
<dbReference type="AlphaFoldDB" id="A0A2R5FWP5"/>
<protein>
    <submittedName>
        <fullName evidence="1">Uncharacterized protein</fullName>
    </submittedName>
</protein>
<dbReference type="Proteomes" id="UP000245124">
    <property type="component" value="Unassembled WGS sequence"/>
</dbReference>